<keyword evidence="2 5" id="KW-0812">Transmembrane</keyword>
<evidence type="ECO:0000313" key="6">
    <source>
        <dbReference type="EMBL" id="MFD2630464.1"/>
    </source>
</evidence>
<proteinExistence type="predicted"/>
<sequence>MVKIDRGTVVRTIALAITWINVLLTHYNLQPLPVLEEQTIAYLLCFSVSVWAWFKNNYLTVTGERQKIVLEKYNLTK</sequence>
<dbReference type="Pfam" id="PF04688">
    <property type="entry name" value="Holin_SPP1"/>
    <property type="match status" value="1"/>
</dbReference>
<dbReference type="RefSeq" id="WP_379563744.1">
    <property type="nucleotide sequence ID" value="NZ_JBHUMX010000042.1"/>
</dbReference>
<keyword evidence="7" id="KW-1185">Reference proteome</keyword>
<evidence type="ECO:0000256" key="1">
    <source>
        <dbReference type="ARBA" id="ARBA00004370"/>
    </source>
</evidence>
<gene>
    <name evidence="6" type="ORF">ACFSUN_16930</name>
</gene>
<comment type="caution">
    <text evidence="6">The sequence shown here is derived from an EMBL/GenBank/DDBJ whole genome shotgun (WGS) entry which is preliminary data.</text>
</comment>
<dbReference type="InterPro" id="IPR006479">
    <property type="entry name" value="Holin"/>
</dbReference>
<protein>
    <submittedName>
        <fullName evidence="6">Phage holin</fullName>
    </submittedName>
</protein>
<feature type="transmembrane region" description="Helical" evidence="5">
    <location>
        <begin position="9"/>
        <end position="27"/>
    </location>
</feature>
<reference evidence="7" key="1">
    <citation type="journal article" date="2019" name="Int. J. Syst. Evol. Microbiol.">
        <title>The Global Catalogue of Microorganisms (GCM) 10K type strain sequencing project: providing services to taxonomists for standard genome sequencing and annotation.</title>
        <authorList>
            <consortium name="The Broad Institute Genomics Platform"/>
            <consortium name="The Broad Institute Genome Sequencing Center for Infectious Disease"/>
            <person name="Wu L."/>
            <person name="Ma J."/>
        </authorList>
    </citation>
    <scope>NUCLEOTIDE SEQUENCE [LARGE SCALE GENOMIC DNA]</scope>
    <source>
        <strain evidence="7">TISTR 1858</strain>
    </source>
</reference>
<dbReference type="Proteomes" id="UP001597451">
    <property type="component" value="Unassembled WGS sequence"/>
</dbReference>
<evidence type="ECO:0000256" key="4">
    <source>
        <dbReference type="ARBA" id="ARBA00023136"/>
    </source>
</evidence>
<keyword evidence="4 5" id="KW-0472">Membrane</keyword>
<dbReference type="EMBL" id="JBHUMX010000042">
    <property type="protein sequence ID" value="MFD2630464.1"/>
    <property type="molecule type" value="Genomic_DNA"/>
</dbReference>
<evidence type="ECO:0000256" key="3">
    <source>
        <dbReference type="ARBA" id="ARBA00022989"/>
    </source>
</evidence>
<comment type="subcellular location">
    <subcellularLocation>
        <location evidence="1">Membrane</location>
    </subcellularLocation>
</comment>
<evidence type="ECO:0000256" key="2">
    <source>
        <dbReference type="ARBA" id="ARBA00022692"/>
    </source>
</evidence>
<evidence type="ECO:0000256" key="5">
    <source>
        <dbReference type="SAM" id="Phobius"/>
    </source>
</evidence>
<name>A0ABW5Q4B0_9BACI</name>
<feature type="transmembrane region" description="Helical" evidence="5">
    <location>
        <begin position="39"/>
        <end position="58"/>
    </location>
</feature>
<organism evidence="6 7">
    <name type="scientific">Oceanobacillus kapialis</name>
    <dbReference type="NCBI Taxonomy" id="481353"/>
    <lineage>
        <taxon>Bacteria</taxon>
        <taxon>Bacillati</taxon>
        <taxon>Bacillota</taxon>
        <taxon>Bacilli</taxon>
        <taxon>Bacillales</taxon>
        <taxon>Bacillaceae</taxon>
        <taxon>Oceanobacillus</taxon>
    </lineage>
</organism>
<accession>A0ABW5Q4B0</accession>
<evidence type="ECO:0000313" key="7">
    <source>
        <dbReference type="Proteomes" id="UP001597451"/>
    </source>
</evidence>
<dbReference type="NCBIfam" id="TIGR01592">
    <property type="entry name" value="holin_SPP1"/>
    <property type="match status" value="1"/>
</dbReference>
<keyword evidence="3 5" id="KW-1133">Transmembrane helix</keyword>